<gene>
    <name evidence="2" type="ORF">MAM_06546</name>
</gene>
<protein>
    <submittedName>
        <fullName evidence="2">Uncharacterized protein</fullName>
    </submittedName>
</protein>
<comment type="caution">
    <text evidence="2">The sequence shown here is derived from an EMBL/GenBank/DDBJ whole genome shotgun (WGS) entry which is preliminary data.</text>
</comment>
<dbReference type="EMBL" id="AZHE01000022">
    <property type="protein sequence ID" value="KHN95489.1"/>
    <property type="molecule type" value="Genomic_DNA"/>
</dbReference>
<organism evidence="2 3">
    <name type="scientific">Metarhizium album (strain ARSEF 1941)</name>
    <dbReference type="NCBI Taxonomy" id="1081103"/>
    <lineage>
        <taxon>Eukaryota</taxon>
        <taxon>Fungi</taxon>
        <taxon>Dikarya</taxon>
        <taxon>Ascomycota</taxon>
        <taxon>Pezizomycotina</taxon>
        <taxon>Sordariomycetes</taxon>
        <taxon>Hypocreomycetidae</taxon>
        <taxon>Hypocreales</taxon>
        <taxon>Clavicipitaceae</taxon>
        <taxon>Metarhizium</taxon>
    </lineage>
</organism>
<reference evidence="2 3" key="1">
    <citation type="journal article" date="2014" name="Proc. Natl. Acad. Sci. U.S.A.">
        <title>Trajectory and genomic determinants of fungal-pathogen speciation and host adaptation.</title>
        <authorList>
            <person name="Hu X."/>
            <person name="Xiao G."/>
            <person name="Zheng P."/>
            <person name="Shang Y."/>
            <person name="Su Y."/>
            <person name="Zhang X."/>
            <person name="Liu X."/>
            <person name="Zhan S."/>
            <person name="St Leger R.J."/>
            <person name="Wang C."/>
        </authorList>
    </citation>
    <scope>NUCLEOTIDE SEQUENCE [LARGE SCALE GENOMIC DNA]</scope>
    <source>
        <strain evidence="2 3">ARSEF 1941</strain>
    </source>
</reference>
<evidence type="ECO:0000256" key="1">
    <source>
        <dbReference type="SAM" id="MobiDB-lite"/>
    </source>
</evidence>
<dbReference type="RefSeq" id="XP_040676555.1">
    <property type="nucleotide sequence ID" value="XM_040825344.1"/>
</dbReference>
<dbReference type="AlphaFoldDB" id="A0A0B2WP98"/>
<dbReference type="GeneID" id="63741001"/>
<name>A0A0B2WP98_METAS</name>
<feature type="region of interest" description="Disordered" evidence="1">
    <location>
        <begin position="1"/>
        <end position="38"/>
    </location>
</feature>
<evidence type="ECO:0000313" key="3">
    <source>
        <dbReference type="Proteomes" id="UP000030816"/>
    </source>
</evidence>
<proteinExistence type="predicted"/>
<dbReference type="Proteomes" id="UP000030816">
    <property type="component" value="Unassembled WGS sequence"/>
</dbReference>
<keyword evidence="3" id="KW-1185">Reference proteome</keyword>
<evidence type="ECO:0000313" key="2">
    <source>
        <dbReference type="EMBL" id="KHN95489.1"/>
    </source>
</evidence>
<dbReference type="HOGENOM" id="CLU_2812943_0_0_1"/>
<sequence>MADDAQSTRAALINAVHEQDHAEKGPGTSAAGAAKKKRSKRNEFMLHKYLYETKELPINELFVQKYH</sequence>
<accession>A0A0B2WP98</accession>